<dbReference type="Proteomes" id="UP001527090">
    <property type="component" value="Unassembled WGS sequence"/>
</dbReference>
<dbReference type="PANTHER" id="PTHR30450">
    <property type="entry name" value="ABC TRANSPORTER PERMEASE"/>
    <property type="match status" value="1"/>
</dbReference>
<evidence type="ECO:0000313" key="10">
    <source>
        <dbReference type="Proteomes" id="UP001527090"/>
    </source>
</evidence>
<dbReference type="PANTHER" id="PTHR30450:SF1">
    <property type="entry name" value="D-METHIONINE TRANSPORT SYSTEM PERMEASE PROTEIN METI-RELATED"/>
    <property type="match status" value="1"/>
</dbReference>
<evidence type="ECO:0000256" key="7">
    <source>
        <dbReference type="RuleBase" id="RU363032"/>
    </source>
</evidence>
<feature type="transmembrane region" description="Helical" evidence="7">
    <location>
        <begin position="20"/>
        <end position="44"/>
    </location>
</feature>
<evidence type="ECO:0000256" key="6">
    <source>
        <dbReference type="ARBA" id="ARBA00023136"/>
    </source>
</evidence>
<gene>
    <name evidence="9" type="ORF">M5X04_27695</name>
</gene>
<accession>A0ABT4EH77</accession>
<feature type="transmembrane region" description="Helical" evidence="7">
    <location>
        <begin position="192"/>
        <end position="215"/>
    </location>
</feature>
<dbReference type="EMBL" id="JAMDLY010000025">
    <property type="protein sequence ID" value="MCY9533085.1"/>
    <property type="molecule type" value="Genomic_DNA"/>
</dbReference>
<evidence type="ECO:0000256" key="1">
    <source>
        <dbReference type="ARBA" id="ARBA00004651"/>
    </source>
</evidence>
<keyword evidence="3" id="KW-1003">Cell membrane</keyword>
<organism evidence="9 10">
    <name type="scientific">Paenibacillus alvei</name>
    <name type="common">Bacillus alvei</name>
    <dbReference type="NCBI Taxonomy" id="44250"/>
    <lineage>
        <taxon>Bacteria</taxon>
        <taxon>Bacillati</taxon>
        <taxon>Bacillota</taxon>
        <taxon>Bacilli</taxon>
        <taxon>Bacillales</taxon>
        <taxon>Paenibacillaceae</taxon>
        <taxon>Paenibacillus</taxon>
    </lineage>
</organism>
<keyword evidence="10" id="KW-1185">Reference proteome</keyword>
<dbReference type="InterPro" id="IPR051322">
    <property type="entry name" value="AA_ABC_Transporter_Permease"/>
</dbReference>
<evidence type="ECO:0000256" key="5">
    <source>
        <dbReference type="ARBA" id="ARBA00022989"/>
    </source>
</evidence>
<keyword evidence="4 7" id="KW-0812">Transmembrane</keyword>
<feature type="transmembrane region" description="Helical" evidence="7">
    <location>
        <begin position="85"/>
        <end position="108"/>
    </location>
</feature>
<dbReference type="PROSITE" id="PS50928">
    <property type="entry name" value="ABC_TM1"/>
    <property type="match status" value="1"/>
</dbReference>
<dbReference type="Pfam" id="PF00528">
    <property type="entry name" value="BPD_transp_1"/>
    <property type="match status" value="1"/>
</dbReference>
<dbReference type="RefSeq" id="WP_028533721.1">
    <property type="nucleotide sequence ID" value="NZ_JAMDLY010000025.1"/>
</dbReference>
<evidence type="ECO:0000313" key="9">
    <source>
        <dbReference type="EMBL" id="MCY9533085.1"/>
    </source>
</evidence>
<comment type="similarity">
    <text evidence="7">Belongs to the binding-protein-dependent transport system permease family.</text>
</comment>
<keyword evidence="5 7" id="KW-1133">Transmembrane helix</keyword>
<dbReference type="Gene3D" id="1.10.3720.10">
    <property type="entry name" value="MetI-like"/>
    <property type="match status" value="1"/>
</dbReference>
<name>A0ABT4EH77_PAEAL</name>
<dbReference type="InterPro" id="IPR000515">
    <property type="entry name" value="MetI-like"/>
</dbReference>
<dbReference type="SUPFAM" id="SSF161098">
    <property type="entry name" value="MetI-like"/>
    <property type="match status" value="1"/>
</dbReference>
<protein>
    <submittedName>
        <fullName evidence="9">ABC transporter permease</fullName>
    </submittedName>
</protein>
<evidence type="ECO:0000259" key="8">
    <source>
        <dbReference type="PROSITE" id="PS50928"/>
    </source>
</evidence>
<reference evidence="9 10" key="1">
    <citation type="submission" date="2022-05" db="EMBL/GenBank/DDBJ databases">
        <title>Genome Sequencing of Bee-Associated Microbes.</title>
        <authorList>
            <person name="Dunlap C."/>
        </authorList>
    </citation>
    <scope>NUCLEOTIDE SEQUENCE [LARGE SCALE GENOMIC DNA]</scope>
    <source>
        <strain evidence="9 10">NRRL NRS-750</strain>
    </source>
</reference>
<sequence length="221" mass="23977">MHFDFSTVNWSDVSSATGETLQMMLFSVLFTFLVGLPLGVLLYLTGRTGSRAGKIVYSILSFIVNVLRSVPFVILMIAIIPITRIVVGTSIGVEGTIPPLVIAAAPFFARLVETSLREVDRGVIEAAQAMGASTWQIVYKVLLPEAMPGLIAGTTITAVTLVSYTAMSGLIGGGGLGDLAIRYGYHRYEIEMMIVAIVIMVILVQVLQWIGDAFVRRYTRK</sequence>
<dbReference type="CDD" id="cd06261">
    <property type="entry name" value="TM_PBP2"/>
    <property type="match status" value="1"/>
</dbReference>
<dbReference type="InterPro" id="IPR035906">
    <property type="entry name" value="MetI-like_sf"/>
</dbReference>
<keyword evidence="2 7" id="KW-0813">Transport</keyword>
<proteinExistence type="inferred from homology"/>
<evidence type="ECO:0000256" key="3">
    <source>
        <dbReference type="ARBA" id="ARBA00022475"/>
    </source>
</evidence>
<feature type="transmembrane region" description="Helical" evidence="7">
    <location>
        <begin position="150"/>
        <end position="172"/>
    </location>
</feature>
<feature type="domain" description="ABC transmembrane type-1" evidence="8">
    <location>
        <begin position="17"/>
        <end position="211"/>
    </location>
</feature>
<comment type="caution">
    <text evidence="9">The sequence shown here is derived from an EMBL/GenBank/DDBJ whole genome shotgun (WGS) entry which is preliminary data.</text>
</comment>
<comment type="subcellular location">
    <subcellularLocation>
        <location evidence="1 7">Cell membrane</location>
        <topology evidence="1 7">Multi-pass membrane protein</topology>
    </subcellularLocation>
</comment>
<evidence type="ECO:0000256" key="4">
    <source>
        <dbReference type="ARBA" id="ARBA00022692"/>
    </source>
</evidence>
<evidence type="ECO:0000256" key="2">
    <source>
        <dbReference type="ARBA" id="ARBA00022448"/>
    </source>
</evidence>
<keyword evidence="6 7" id="KW-0472">Membrane</keyword>
<dbReference type="NCBIfam" id="NF008049">
    <property type="entry name" value="PRK10782.1"/>
    <property type="match status" value="1"/>
</dbReference>
<feature type="transmembrane region" description="Helical" evidence="7">
    <location>
        <begin position="56"/>
        <end position="79"/>
    </location>
</feature>